<keyword evidence="2" id="KW-0812">Transmembrane</keyword>
<evidence type="ECO:0000256" key="1">
    <source>
        <dbReference type="SAM" id="MobiDB-lite"/>
    </source>
</evidence>
<dbReference type="EMBL" id="BMND01000050">
    <property type="protein sequence ID" value="GGN63141.1"/>
    <property type="molecule type" value="Genomic_DNA"/>
</dbReference>
<comment type="caution">
    <text evidence="3">The sequence shown here is derived from an EMBL/GenBank/DDBJ whole genome shotgun (WGS) entry which is preliminary data.</text>
</comment>
<protein>
    <recommendedName>
        <fullName evidence="5">Serine/threonine protein kinase</fullName>
    </recommendedName>
</protein>
<sequence>MAPLDADAEAHAALRDGSDGGLPGEHPPSEDPLDAGAPSGVPPARGPAPATPIRAAFDDRALAAAARPHTGRTRTVLLIALAVVVIGGTGAGLAVLLTHRGTDGRPGRSPHTAGPAPARSSGAAGARSTVTVTAPPPPATGPLPAGYRLVRDPAGFVIAVPAGATRTSGHGRISYSSRGGRFDLGVRLQKALPQGPLGALRAADARGPADHPGYRRGRVTATTRHGLRAGRWEFVQDGGAHDGGPRYTCDLSWDEGGRTVEVWISAPLGARGEARRHLETALGAFRLPGA</sequence>
<gene>
    <name evidence="3" type="ORF">GCM10012285_63840</name>
</gene>
<evidence type="ECO:0008006" key="5">
    <source>
        <dbReference type="Google" id="ProtNLM"/>
    </source>
</evidence>
<evidence type="ECO:0000313" key="4">
    <source>
        <dbReference type="Proteomes" id="UP000600080"/>
    </source>
</evidence>
<proteinExistence type="predicted"/>
<keyword evidence="2" id="KW-1133">Transmembrane helix</keyword>
<evidence type="ECO:0000313" key="3">
    <source>
        <dbReference type="EMBL" id="GGN63141.1"/>
    </source>
</evidence>
<organism evidence="3 4">
    <name type="scientific">Streptomyces kronopolitis</name>
    <dbReference type="NCBI Taxonomy" id="1612435"/>
    <lineage>
        <taxon>Bacteria</taxon>
        <taxon>Bacillati</taxon>
        <taxon>Actinomycetota</taxon>
        <taxon>Actinomycetes</taxon>
        <taxon>Kitasatosporales</taxon>
        <taxon>Streptomycetaceae</taxon>
        <taxon>Streptomyces</taxon>
    </lineage>
</organism>
<keyword evidence="2" id="KW-0472">Membrane</keyword>
<feature type="region of interest" description="Disordered" evidence="1">
    <location>
        <begin position="1"/>
        <end position="51"/>
    </location>
</feature>
<keyword evidence="4" id="KW-1185">Reference proteome</keyword>
<feature type="compositionally biased region" description="Pro residues" evidence="1">
    <location>
        <begin position="40"/>
        <end position="50"/>
    </location>
</feature>
<feature type="compositionally biased region" description="Basic and acidic residues" evidence="1">
    <location>
        <begin position="8"/>
        <end position="18"/>
    </location>
</feature>
<feature type="region of interest" description="Disordered" evidence="1">
    <location>
        <begin position="101"/>
        <end position="139"/>
    </location>
</feature>
<evidence type="ECO:0000256" key="2">
    <source>
        <dbReference type="SAM" id="Phobius"/>
    </source>
</evidence>
<feature type="transmembrane region" description="Helical" evidence="2">
    <location>
        <begin position="76"/>
        <end position="97"/>
    </location>
</feature>
<accession>A0ABQ2K395</accession>
<reference evidence="4" key="1">
    <citation type="journal article" date="2019" name="Int. J. Syst. Evol. Microbiol.">
        <title>The Global Catalogue of Microorganisms (GCM) 10K type strain sequencing project: providing services to taxonomists for standard genome sequencing and annotation.</title>
        <authorList>
            <consortium name="The Broad Institute Genomics Platform"/>
            <consortium name="The Broad Institute Genome Sequencing Center for Infectious Disease"/>
            <person name="Wu L."/>
            <person name="Ma J."/>
        </authorList>
    </citation>
    <scope>NUCLEOTIDE SEQUENCE [LARGE SCALE GENOMIC DNA]</scope>
    <source>
        <strain evidence="4">CGMCC 4.7323</strain>
    </source>
</reference>
<name>A0ABQ2K395_9ACTN</name>
<feature type="compositionally biased region" description="Low complexity" evidence="1">
    <location>
        <begin position="113"/>
        <end position="133"/>
    </location>
</feature>
<dbReference type="Proteomes" id="UP000600080">
    <property type="component" value="Unassembled WGS sequence"/>
</dbReference>